<name>A0A3Q0GPR5_ALLSI</name>
<evidence type="ECO:0000256" key="5">
    <source>
        <dbReference type="ARBA" id="ARBA00022792"/>
    </source>
</evidence>
<evidence type="ECO:0000256" key="8">
    <source>
        <dbReference type="ARBA" id="ARBA00023136"/>
    </source>
</evidence>
<dbReference type="AlphaFoldDB" id="A0A3Q0GPR5"/>
<protein>
    <recommendedName>
        <fullName evidence="3">Cytochrome c oxidase assembly protein COX16 homolog, mitochondrial</fullName>
    </recommendedName>
</protein>
<comment type="subcellular location">
    <subcellularLocation>
        <location evidence="1">Mitochondrion inner membrane</location>
        <topology evidence="1">Single-pass membrane protein</topology>
    </subcellularLocation>
</comment>
<dbReference type="InParanoid" id="A0A3Q0GPR5"/>
<dbReference type="InterPro" id="IPR020164">
    <property type="entry name" value="Cyt_c_Oxase_assmbl_COX16"/>
</dbReference>
<keyword evidence="10" id="KW-1185">Reference proteome</keyword>
<dbReference type="PANTHER" id="PTHR17130:SF14">
    <property type="entry name" value="CYTOCHROME C OXIDASE ASSEMBLY PROTEIN COX16 HOMOLOG, MITOCHONDRIAL"/>
    <property type="match status" value="1"/>
</dbReference>
<evidence type="ECO:0000256" key="6">
    <source>
        <dbReference type="ARBA" id="ARBA00022989"/>
    </source>
</evidence>
<evidence type="ECO:0000256" key="2">
    <source>
        <dbReference type="ARBA" id="ARBA00008370"/>
    </source>
</evidence>
<evidence type="ECO:0000313" key="11">
    <source>
        <dbReference type="RefSeq" id="XP_025061751.1"/>
    </source>
</evidence>
<keyword evidence="5" id="KW-0999">Mitochondrion inner membrane</keyword>
<dbReference type="Pfam" id="PF14138">
    <property type="entry name" value="COX16"/>
    <property type="match status" value="1"/>
</dbReference>
<evidence type="ECO:0000313" key="10">
    <source>
        <dbReference type="Proteomes" id="UP000189705"/>
    </source>
</evidence>
<keyword evidence="8" id="KW-0472">Membrane</keyword>
<dbReference type="Proteomes" id="UP000189705">
    <property type="component" value="Unplaced"/>
</dbReference>
<comment type="similarity">
    <text evidence="2">Belongs to the COX16 family.</text>
</comment>
<keyword evidence="6" id="KW-1133">Transmembrane helix</keyword>
<evidence type="ECO:0000256" key="7">
    <source>
        <dbReference type="ARBA" id="ARBA00023128"/>
    </source>
</evidence>
<evidence type="ECO:0000256" key="1">
    <source>
        <dbReference type="ARBA" id="ARBA00004434"/>
    </source>
</evidence>
<feature type="compositionally biased region" description="Polar residues" evidence="9">
    <location>
        <begin position="118"/>
        <end position="133"/>
    </location>
</feature>
<feature type="region of interest" description="Disordered" evidence="9">
    <location>
        <begin position="107"/>
        <end position="133"/>
    </location>
</feature>
<evidence type="ECO:0000256" key="4">
    <source>
        <dbReference type="ARBA" id="ARBA00022692"/>
    </source>
</evidence>
<dbReference type="STRING" id="38654.A0A3Q0GPR5"/>
<proteinExistence type="inferred from homology"/>
<dbReference type="GO" id="GO:0005743">
    <property type="term" value="C:mitochondrial inner membrane"/>
    <property type="evidence" value="ECO:0007669"/>
    <property type="project" value="UniProtKB-SubCell"/>
</dbReference>
<keyword evidence="4" id="KW-0812">Transmembrane</keyword>
<gene>
    <name evidence="11" type="primary">LOC102377416</name>
</gene>
<keyword evidence="7" id="KW-0496">Mitochondrion</keyword>
<dbReference type="GeneID" id="102377416"/>
<evidence type="ECO:0000256" key="3">
    <source>
        <dbReference type="ARBA" id="ARBA00021814"/>
    </source>
</evidence>
<reference evidence="11" key="1">
    <citation type="submission" date="2025-08" db="UniProtKB">
        <authorList>
            <consortium name="RefSeq"/>
        </authorList>
    </citation>
    <scope>IDENTIFICATION</scope>
</reference>
<evidence type="ECO:0000256" key="9">
    <source>
        <dbReference type="SAM" id="MobiDB-lite"/>
    </source>
</evidence>
<accession>A0A3Q0GPR5</accession>
<organism evidence="10 11">
    <name type="scientific">Alligator sinensis</name>
    <name type="common">Chinese alligator</name>
    <dbReference type="NCBI Taxonomy" id="38654"/>
    <lineage>
        <taxon>Eukaryota</taxon>
        <taxon>Metazoa</taxon>
        <taxon>Chordata</taxon>
        <taxon>Craniata</taxon>
        <taxon>Vertebrata</taxon>
        <taxon>Euteleostomi</taxon>
        <taxon>Archelosauria</taxon>
        <taxon>Archosauria</taxon>
        <taxon>Crocodylia</taxon>
        <taxon>Alligatoridae</taxon>
        <taxon>Alligatorinae</taxon>
        <taxon>Alligator</taxon>
    </lineage>
</organism>
<dbReference type="GO" id="GO:0033617">
    <property type="term" value="P:mitochondrial respiratory chain complex IV assembly"/>
    <property type="evidence" value="ECO:0007669"/>
    <property type="project" value="TreeGrafter"/>
</dbReference>
<sequence>MAGLRGNITLRYGVPMLHTHKKIDYGNKVNSFMERLVPSCGYRSKLNIKLLVIGGSFGLREFAQIRYDYQKLHRKMDPALKAKLEKSTTLESEYEKIKNSSFDDWKNVRGPRPWEDSISVQAQQKEALSSKSS</sequence>
<dbReference type="RefSeq" id="XP_025061751.1">
    <property type="nucleotide sequence ID" value="XM_025205966.1"/>
</dbReference>
<dbReference type="PANTHER" id="PTHR17130">
    <property type="entry name" value="MITOCHONDRIAL OUTER MEMBRANE PROTEIN 25"/>
    <property type="match status" value="1"/>
</dbReference>